<protein>
    <recommendedName>
        <fullName evidence="8">Pentatricopeptide repeat-containing protein</fullName>
    </recommendedName>
</protein>
<evidence type="ECO:0000256" key="1">
    <source>
        <dbReference type="ARBA" id="ARBA00007626"/>
    </source>
</evidence>
<feature type="repeat" description="PPR" evidence="4">
    <location>
        <begin position="621"/>
        <end position="655"/>
    </location>
</feature>
<feature type="repeat" description="PPR" evidence="4">
    <location>
        <begin position="551"/>
        <end position="585"/>
    </location>
</feature>
<dbReference type="EMBL" id="BQKI01000076">
    <property type="protein sequence ID" value="GJN23036.1"/>
    <property type="molecule type" value="Genomic_DNA"/>
</dbReference>
<dbReference type="NCBIfam" id="TIGR00756">
    <property type="entry name" value="PPR"/>
    <property type="match status" value="5"/>
</dbReference>
<dbReference type="Gene3D" id="1.25.40.10">
    <property type="entry name" value="Tetratricopeptide repeat domain"/>
    <property type="match status" value="4"/>
</dbReference>
<feature type="repeat" description="PPR" evidence="4">
    <location>
        <begin position="395"/>
        <end position="429"/>
    </location>
</feature>
<reference evidence="6" key="1">
    <citation type="journal article" date="2018" name="DNA Res.">
        <title>Multiple hybrid de novo genome assembly of finger millet, an orphan allotetraploid crop.</title>
        <authorList>
            <person name="Hatakeyama M."/>
            <person name="Aluri S."/>
            <person name="Balachadran M.T."/>
            <person name="Sivarajan S.R."/>
            <person name="Patrignani A."/>
            <person name="Gruter S."/>
            <person name="Poveda L."/>
            <person name="Shimizu-Inatsugi R."/>
            <person name="Baeten J."/>
            <person name="Francoijs K.J."/>
            <person name="Nataraja K.N."/>
            <person name="Reddy Y.A.N."/>
            <person name="Phadnis S."/>
            <person name="Ravikumar R.L."/>
            <person name="Schlapbach R."/>
            <person name="Sreeman S.M."/>
            <person name="Shimizu K.K."/>
        </authorList>
    </citation>
    <scope>NUCLEOTIDE SEQUENCE</scope>
</reference>
<dbReference type="PANTHER" id="PTHR47939">
    <property type="entry name" value="MEMBRANE-ASSOCIATED SALT-INDUCIBLE PROTEIN-LIKE"/>
    <property type="match status" value="1"/>
</dbReference>
<dbReference type="AlphaFoldDB" id="A0AAV5EKC7"/>
<evidence type="ECO:0008006" key="8">
    <source>
        <dbReference type="Google" id="ProtNLM"/>
    </source>
</evidence>
<feature type="repeat" description="PPR" evidence="4">
    <location>
        <begin position="360"/>
        <end position="394"/>
    </location>
</feature>
<sequence>MPRCPTPRWRSPPVPVAPAEPVPPRWRSPPALAHAALLEPALEVASRRSRTPLRPSPRCYAGCYLPRPCIPLRRSSRTLATPPIHEVIPRLQQDGDASCDSKSLIAQLQVSVMLQSEFSDQLDVAAVRSCGAGGSSSEFDSTIWSLDNNLHPERLSRVLDSTSDSSVALRIFRWASHQRANVHTVDTYSCMIFKLAGSGNRDEMDGLVSEMVRLKVPALGEAMNHLVQTLNHKNLFDEALLVVQHACSQKLKLPVSACNGVLRGLLKQGKGLRVFMLAYMEIVKAGVLPDVETLNCLIEALCQSGRLDLALIQFDRMNKKRCAPNSHTFEVLITALCSCSREDEAVKLFDKMLQLRCTPDRGFYAQVMPLFCKSSKVKEVVRLYQIMKEDGHQLDIHLYGALVRCLCENQLLNDAVMVFKEIIVSGLAPMTSTYVDLVDCYCTLAKFHNAVSFLEDNGITESEPYNVLLKWFCKSGRLQDSVSYLDRFHRRGLVDYHSWNIVIGRFCNEGDIRRASELIGRMGSCMAGNIHDAVKLRLLAVCTGTSCYTLDEYGYNVLLHCFLTKETTFEAAILFNRMVNHGFVPDQETFELLVNNMAWFSFLNMVAESLLKVVNTSRTVSPRIYNIIIYGLIKEGFKSEASKFLDQMLEKGWVPDSRTHRVLVGTAVEEEARDGGEIYQTVDDDNVSSILLEGLD</sequence>
<dbReference type="InterPro" id="IPR011990">
    <property type="entry name" value="TPR-like_helical_dom_sf"/>
</dbReference>
<dbReference type="PROSITE" id="PS51375">
    <property type="entry name" value="PPR"/>
    <property type="match status" value="7"/>
</dbReference>
<comment type="similarity">
    <text evidence="1">Belongs to the PPR family. P subfamily.</text>
</comment>
<feature type="repeat" description="PPR" evidence="4">
    <location>
        <begin position="461"/>
        <end position="495"/>
    </location>
</feature>
<gene>
    <name evidence="6" type="primary">gb10652</name>
    <name evidence="6" type="ORF">PR202_gb10652</name>
</gene>
<dbReference type="Proteomes" id="UP001054889">
    <property type="component" value="Unassembled WGS sequence"/>
</dbReference>
<feature type="compositionally biased region" description="Pro residues" evidence="5">
    <location>
        <begin position="10"/>
        <end position="25"/>
    </location>
</feature>
<accession>A0AAV5EKC7</accession>
<name>A0AAV5EKC7_ELECO</name>
<evidence type="ECO:0000256" key="5">
    <source>
        <dbReference type="SAM" id="MobiDB-lite"/>
    </source>
</evidence>
<dbReference type="Pfam" id="PF01535">
    <property type="entry name" value="PPR"/>
    <property type="match status" value="5"/>
</dbReference>
<dbReference type="InterPro" id="IPR002885">
    <property type="entry name" value="PPR_rpt"/>
</dbReference>
<reference evidence="6" key="2">
    <citation type="submission" date="2021-12" db="EMBL/GenBank/DDBJ databases">
        <title>Resequencing data analysis of finger millet.</title>
        <authorList>
            <person name="Hatakeyama M."/>
            <person name="Aluri S."/>
            <person name="Balachadran M.T."/>
            <person name="Sivarajan S.R."/>
            <person name="Poveda L."/>
            <person name="Shimizu-Inatsugi R."/>
            <person name="Schlapbach R."/>
            <person name="Sreeman S.M."/>
            <person name="Shimizu K.K."/>
        </authorList>
    </citation>
    <scope>NUCLEOTIDE SEQUENCE</scope>
</reference>
<organism evidence="6 7">
    <name type="scientific">Eleusine coracana subsp. coracana</name>
    <dbReference type="NCBI Taxonomy" id="191504"/>
    <lineage>
        <taxon>Eukaryota</taxon>
        <taxon>Viridiplantae</taxon>
        <taxon>Streptophyta</taxon>
        <taxon>Embryophyta</taxon>
        <taxon>Tracheophyta</taxon>
        <taxon>Spermatophyta</taxon>
        <taxon>Magnoliopsida</taxon>
        <taxon>Liliopsida</taxon>
        <taxon>Poales</taxon>
        <taxon>Poaceae</taxon>
        <taxon>PACMAD clade</taxon>
        <taxon>Chloridoideae</taxon>
        <taxon>Cynodonteae</taxon>
        <taxon>Eleusininae</taxon>
        <taxon>Eleusine</taxon>
    </lineage>
</organism>
<evidence type="ECO:0000313" key="6">
    <source>
        <dbReference type="EMBL" id="GJN23036.1"/>
    </source>
</evidence>
<dbReference type="PANTHER" id="PTHR47939:SF13">
    <property type="entry name" value="OS03G0201400 PROTEIN"/>
    <property type="match status" value="1"/>
</dbReference>
<feature type="region of interest" description="Disordered" evidence="5">
    <location>
        <begin position="1"/>
        <end position="25"/>
    </location>
</feature>
<proteinExistence type="inferred from homology"/>
<feature type="repeat" description="PPR" evidence="4">
    <location>
        <begin position="325"/>
        <end position="359"/>
    </location>
</feature>
<comment type="caution">
    <text evidence="6">The sequence shown here is derived from an EMBL/GenBank/DDBJ whole genome shotgun (WGS) entry which is preliminary data.</text>
</comment>
<evidence type="ECO:0000256" key="4">
    <source>
        <dbReference type="PROSITE-ProRule" id="PRU00708"/>
    </source>
</evidence>
<evidence type="ECO:0000256" key="3">
    <source>
        <dbReference type="ARBA" id="ARBA00022946"/>
    </source>
</evidence>
<evidence type="ECO:0000256" key="2">
    <source>
        <dbReference type="ARBA" id="ARBA00022737"/>
    </source>
</evidence>
<keyword evidence="2" id="KW-0677">Repeat</keyword>
<dbReference type="Pfam" id="PF13041">
    <property type="entry name" value="PPR_2"/>
    <property type="match status" value="1"/>
</dbReference>
<dbReference type="InterPro" id="IPR050667">
    <property type="entry name" value="PPR-containing_protein"/>
</dbReference>
<evidence type="ECO:0000313" key="7">
    <source>
        <dbReference type="Proteomes" id="UP001054889"/>
    </source>
</evidence>
<feature type="repeat" description="PPR" evidence="4">
    <location>
        <begin position="290"/>
        <end position="324"/>
    </location>
</feature>
<keyword evidence="7" id="KW-1185">Reference proteome</keyword>
<keyword evidence="3" id="KW-0809">Transit peptide</keyword>
<dbReference type="SUPFAM" id="SSF48452">
    <property type="entry name" value="TPR-like"/>
    <property type="match status" value="1"/>
</dbReference>